<keyword evidence="1" id="KW-0614">Plasmid</keyword>
<accession>A0A0G4E6D8</accession>
<gene>
    <name evidence="1" type="ORF">PQBR55_0199</name>
</gene>
<sequence>MYRLASTMDLNCPMSQGQNRCLTRFASLTFASSMIVTLSP</sequence>
<name>A0A0G4E6D8_PSEFS</name>
<evidence type="ECO:0000313" key="1">
    <source>
        <dbReference type="EMBL" id="CEK42578.1"/>
    </source>
</evidence>
<reference evidence="1" key="2">
    <citation type="submission" date="2015-06" db="EMBL/GenBank/DDBJ databases">
        <title>Environmentally co-occuring mercury resistance plasmids are genetically and phenotypically diverse and confer variable context-dependent fitness effects.</title>
        <authorList>
            <person name="Hall J.P.J."/>
            <person name="Harrison E."/>
            <person name="Lilley A.K."/>
            <person name="Paterson S."/>
            <person name="Spiers A.J."/>
            <person name="Brockhurst M.A."/>
        </authorList>
    </citation>
    <scope>NUCLEOTIDE SEQUENCE [LARGE SCALE GENOMIC DNA]</scope>
    <source>
        <strain evidence="1">SBW25</strain>
        <plasmid evidence="1">pQBR55</plasmid>
    </source>
</reference>
<dbReference type="EMBL" id="LN713927">
    <property type="protein sequence ID" value="CEK42578.1"/>
    <property type="molecule type" value="Genomic_DNA"/>
</dbReference>
<geneLocation type="plasmid" evidence="1">
    <name>pQBR55</name>
</geneLocation>
<reference evidence="1" key="1">
    <citation type="submission" date="2014-12" db="EMBL/GenBank/DDBJ databases">
        <authorList>
            <person name="Hall J."/>
        </authorList>
    </citation>
    <scope>NUCLEOTIDE SEQUENCE [LARGE SCALE GENOMIC DNA]</scope>
    <source>
        <strain evidence="1">SBW25</strain>
        <plasmid evidence="1">pQBR55</plasmid>
    </source>
</reference>
<dbReference type="AlphaFoldDB" id="A0A0G4E6D8"/>
<proteinExistence type="predicted"/>
<protein>
    <submittedName>
        <fullName evidence="1">Uncharacterized protein</fullName>
    </submittedName>
</protein>
<organism evidence="1">
    <name type="scientific">Pseudomonas fluorescens (strain SBW25)</name>
    <dbReference type="NCBI Taxonomy" id="216595"/>
    <lineage>
        <taxon>Bacteria</taxon>
        <taxon>Pseudomonadati</taxon>
        <taxon>Pseudomonadota</taxon>
        <taxon>Gammaproteobacteria</taxon>
        <taxon>Pseudomonadales</taxon>
        <taxon>Pseudomonadaceae</taxon>
        <taxon>Pseudomonas</taxon>
    </lineage>
</organism>